<dbReference type="EMBL" id="FP103042">
    <property type="protein sequence ID" value="CAX22965.1"/>
    <property type="molecule type" value="Genomic_DNA"/>
</dbReference>
<name>C7CF73_METED</name>
<accession>C7CF73</accession>
<evidence type="ECO:0000256" key="1">
    <source>
        <dbReference type="SAM" id="MobiDB-lite"/>
    </source>
</evidence>
<feature type="region of interest" description="Disordered" evidence="1">
    <location>
        <begin position="26"/>
        <end position="46"/>
    </location>
</feature>
<gene>
    <name evidence="2" type="ORF">METD_I1356</name>
</gene>
<reference evidence="3" key="1">
    <citation type="journal article" date="2009" name="PLoS ONE">
        <title>Methylobacterium genome sequences: a reference blueprint to investigate microbial metabolism of C1 compounds from natural and industrial sources.</title>
        <authorList>
            <person name="Vuilleumier S."/>
            <person name="Chistoserdova L."/>
            <person name="Lee M.-C."/>
            <person name="Bringel F."/>
            <person name="Lajus A."/>
            <person name="Zhou Y."/>
            <person name="Gourion B."/>
            <person name="Barbe V."/>
            <person name="Chang J."/>
            <person name="Cruveiller S."/>
            <person name="Dossat C."/>
            <person name="Gillett W."/>
            <person name="Gruffaz C."/>
            <person name="Haugen E."/>
            <person name="Hourcade E."/>
            <person name="Levy R."/>
            <person name="Mangenot S."/>
            <person name="Muller E."/>
            <person name="Nadalig T."/>
            <person name="Pagni M."/>
            <person name="Penny C."/>
            <person name="Peyraud R."/>
            <person name="Robinson D.G."/>
            <person name="Roche D."/>
            <person name="Rouy Z."/>
            <person name="Saenampechek C."/>
            <person name="Salvignol G."/>
            <person name="Vallenet D."/>
            <person name="Wu Z."/>
            <person name="Marx C.J."/>
            <person name="Vorholt J.A."/>
            <person name="Olson M.V."/>
            <person name="Kaul R."/>
            <person name="Weissenbach J."/>
            <person name="Medigue C."/>
            <person name="Lidstrom M.E."/>
        </authorList>
    </citation>
    <scope>NUCLEOTIDE SEQUENCE [LARGE SCALE GENOMIC DNA]</scope>
    <source>
        <strain evidence="3">DSM 6343 / CIP 106787 / DM4</strain>
    </source>
</reference>
<dbReference type="AlphaFoldDB" id="C7CF73"/>
<proteinExistence type="predicted"/>
<dbReference type="KEGG" id="mdi:METDI1356"/>
<evidence type="ECO:0000313" key="2">
    <source>
        <dbReference type="EMBL" id="CAX22965.1"/>
    </source>
</evidence>
<sequence>MPPYPDRMQFAFVMDEGRSASVRARNEAAGRDDVPGNPSGPAVVARGGTEAFPMKAEALTPAAWDTHPRTRAARQGNWIGDPRPNHASPG</sequence>
<protein>
    <submittedName>
        <fullName evidence="2">Uncharacterized protein</fullName>
    </submittedName>
</protein>
<dbReference type="Proteomes" id="UP000008070">
    <property type="component" value="Chromosome"/>
</dbReference>
<feature type="region of interest" description="Disordered" evidence="1">
    <location>
        <begin position="59"/>
        <end position="90"/>
    </location>
</feature>
<organism evidence="2 3">
    <name type="scientific">Methylorubrum extorquens (strain DSM 6343 / CIP 106787 / DM4)</name>
    <name type="common">Methylobacterium extorquens</name>
    <dbReference type="NCBI Taxonomy" id="661410"/>
    <lineage>
        <taxon>Bacteria</taxon>
        <taxon>Pseudomonadati</taxon>
        <taxon>Pseudomonadota</taxon>
        <taxon>Alphaproteobacteria</taxon>
        <taxon>Hyphomicrobiales</taxon>
        <taxon>Methylobacteriaceae</taxon>
        <taxon>Methylorubrum</taxon>
    </lineage>
</organism>
<evidence type="ECO:0000313" key="3">
    <source>
        <dbReference type="Proteomes" id="UP000008070"/>
    </source>
</evidence>
<dbReference type="HOGENOM" id="CLU_2437402_0_0_5"/>